<comment type="similarity">
    <text evidence="2">Belongs to the histidinol dehydrogenase family.</text>
</comment>
<organism evidence="4 5">
    <name type="scientific">Longivirga aurantiaca</name>
    <dbReference type="NCBI Taxonomy" id="1837743"/>
    <lineage>
        <taxon>Bacteria</taxon>
        <taxon>Bacillati</taxon>
        <taxon>Actinomycetota</taxon>
        <taxon>Actinomycetes</taxon>
        <taxon>Sporichthyales</taxon>
        <taxon>Sporichthyaceae</taxon>
        <taxon>Longivirga</taxon>
    </lineage>
</organism>
<feature type="region of interest" description="Disordered" evidence="3">
    <location>
        <begin position="1"/>
        <end position="25"/>
    </location>
</feature>
<evidence type="ECO:0000256" key="1">
    <source>
        <dbReference type="ARBA" id="ARBA00023002"/>
    </source>
</evidence>
<sequence>MLSHLDLRSQAASGRSASLPGLRGHGGRLIASEETAAIVEHVRAGGPGAMRWGSGQLGPSDTRYQALDPDLAARALASLPSPTQARMEGLADRIRSDCLLAAGREREHELSPGVRVVHRRVAVDRVGLYLPSGGSTIGAVSSLLWYAFCARAAGVRSVAVAIDPRSPESMHQLVMAACHIAGAHEVYSVGGAEAIALLAYGSGGCDPVDLIAGPDDQESREAKSLVSPDVDVLHVARTRAFAILADRWANPNLVAADIVDVAEGRSWRDVFLVTPGEGFAEDVVVAVQARLRLGQTHADHGEAARDPLGTVALVDDMEHALAVVDTCAPMDVAIHSAYAWSYAARIRRAETVYVGAHSPFALRSLGLTRPLVSTTPQGTSRREVSPGDFLRDARVVHCTRQGLESLSDECESAAHADSATPTSAAVAARWETSIAHSRTHDRGR</sequence>
<evidence type="ECO:0000256" key="3">
    <source>
        <dbReference type="SAM" id="MobiDB-lite"/>
    </source>
</evidence>
<protein>
    <submittedName>
        <fullName evidence="4">Histidinol dehydrogenase</fullName>
        <ecNumber evidence="4">1.1.1.23</ecNumber>
    </submittedName>
</protein>
<keyword evidence="1 4" id="KW-0560">Oxidoreductase</keyword>
<evidence type="ECO:0000313" key="4">
    <source>
        <dbReference type="EMBL" id="MFC6236339.1"/>
    </source>
</evidence>
<comment type="caution">
    <text evidence="4">The sequence shown here is derived from an EMBL/GenBank/DDBJ whole genome shotgun (WGS) entry which is preliminary data.</text>
</comment>
<dbReference type="Gene3D" id="1.20.5.1300">
    <property type="match status" value="1"/>
</dbReference>
<proteinExistence type="inferred from homology"/>
<reference evidence="5" key="1">
    <citation type="journal article" date="2019" name="Int. J. Syst. Evol. Microbiol.">
        <title>The Global Catalogue of Microorganisms (GCM) 10K type strain sequencing project: providing services to taxonomists for standard genome sequencing and annotation.</title>
        <authorList>
            <consortium name="The Broad Institute Genomics Platform"/>
            <consortium name="The Broad Institute Genome Sequencing Center for Infectious Disease"/>
            <person name="Wu L."/>
            <person name="Ma J."/>
        </authorList>
    </citation>
    <scope>NUCLEOTIDE SEQUENCE [LARGE SCALE GENOMIC DNA]</scope>
    <source>
        <strain evidence="5">CGMCC 4.7317</strain>
    </source>
</reference>
<keyword evidence="5" id="KW-1185">Reference proteome</keyword>
<dbReference type="EMBL" id="JBHSTI010000002">
    <property type="protein sequence ID" value="MFC6236339.1"/>
    <property type="molecule type" value="Genomic_DNA"/>
</dbReference>
<dbReference type="RefSeq" id="WP_386763386.1">
    <property type="nucleotide sequence ID" value="NZ_JBHSTI010000002.1"/>
</dbReference>
<evidence type="ECO:0000256" key="2">
    <source>
        <dbReference type="RuleBase" id="RU004175"/>
    </source>
</evidence>
<dbReference type="SUPFAM" id="SSF53720">
    <property type="entry name" value="ALDH-like"/>
    <property type="match status" value="1"/>
</dbReference>
<dbReference type="Gene3D" id="3.40.50.1980">
    <property type="entry name" value="Nitrogenase molybdenum iron protein domain"/>
    <property type="match status" value="2"/>
</dbReference>
<accession>A0ABW1SVN3</accession>
<name>A0ABW1SVN3_9ACTN</name>
<dbReference type="PANTHER" id="PTHR21256:SF2">
    <property type="entry name" value="HISTIDINE BIOSYNTHESIS TRIFUNCTIONAL PROTEIN"/>
    <property type="match status" value="1"/>
</dbReference>
<gene>
    <name evidence="4" type="ORF">ACFQGU_00495</name>
</gene>
<dbReference type="InterPro" id="IPR016161">
    <property type="entry name" value="Ald_DH/histidinol_DH"/>
</dbReference>
<dbReference type="InterPro" id="IPR012131">
    <property type="entry name" value="Hstdl_DH"/>
</dbReference>
<dbReference type="EC" id="1.1.1.23" evidence="4"/>
<dbReference type="GO" id="GO:0004399">
    <property type="term" value="F:histidinol dehydrogenase activity"/>
    <property type="evidence" value="ECO:0007669"/>
    <property type="project" value="UniProtKB-EC"/>
</dbReference>
<dbReference type="Proteomes" id="UP001596138">
    <property type="component" value="Unassembled WGS sequence"/>
</dbReference>
<dbReference type="PRINTS" id="PR00083">
    <property type="entry name" value="HOLDHDRGNASE"/>
</dbReference>
<dbReference type="PANTHER" id="PTHR21256">
    <property type="entry name" value="HISTIDINOL DEHYDROGENASE HDH"/>
    <property type="match status" value="1"/>
</dbReference>
<evidence type="ECO:0000313" key="5">
    <source>
        <dbReference type="Proteomes" id="UP001596138"/>
    </source>
</evidence>
<dbReference type="Pfam" id="PF00815">
    <property type="entry name" value="Histidinol_dh"/>
    <property type="match status" value="1"/>
</dbReference>